<dbReference type="KEGG" id="lje:BUE77_06920"/>
<dbReference type="Pfam" id="PF06265">
    <property type="entry name" value="YutD-like"/>
    <property type="match status" value="1"/>
</dbReference>
<dbReference type="EMBL" id="VYWW01000010">
    <property type="protein sequence ID" value="KAA9323263.1"/>
    <property type="molecule type" value="Genomic_DNA"/>
</dbReference>
<evidence type="ECO:0000313" key="1">
    <source>
        <dbReference type="EMBL" id="KAA9323263.1"/>
    </source>
</evidence>
<dbReference type="GeneID" id="31743446"/>
<dbReference type="AlphaFoldDB" id="A0A5N1ICC0"/>
<reference evidence="1 3" key="1">
    <citation type="submission" date="2019-09" db="EMBL/GenBank/DDBJ databases">
        <title>Draft genome sequence assemblies of isolates from the urinary tract.</title>
        <authorList>
            <person name="Mores C.R."/>
            <person name="Putonti C."/>
            <person name="Wolfe A.J."/>
        </authorList>
    </citation>
    <scope>NUCLEOTIDE SEQUENCE [LARGE SCALE GENOMIC DNA]</scope>
    <source>
        <strain evidence="1 3">UMB246</strain>
    </source>
</reference>
<dbReference type="Proteomes" id="UP001385848">
    <property type="component" value="Unassembled WGS sequence"/>
</dbReference>
<sequence>MEENKQENTPTLHHPLASVARLGDKLIINGRQYSIIANEKDAVDLELLRQKYDPYLDQYDFLVGDISSEHLRLKGFFQDWVRTSIDKKVSTIVDYLTEYCNPGSGYFILQLDEDNTYNEVSQNFKQKKTYNVRFRSKNNYHKKKNNSHYFRERKVKKTKFNSKKDYAQTKKGKHHVFVIKKRKDR</sequence>
<dbReference type="RefSeq" id="WP_006588245.1">
    <property type="nucleotide sequence ID" value="NZ_CATOUV010000001.1"/>
</dbReference>
<reference evidence="2 4" key="2">
    <citation type="submission" date="2024-04" db="EMBL/GenBank/DDBJ databases">
        <title>Three lactobacilli isolated from voided urine samples from females with type 2 diabetes.</title>
        <authorList>
            <person name="Kula A."/>
            <person name="Stegman N."/>
            <person name="Putonti C."/>
        </authorList>
    </citation>
    <scope>NUCLEOTIDE SEQUENCE [LARGE SCALE GENOMIC DNA]</scope>
    <source>
        <strain evidence="2 4">1855</strain>
    </source>
</reference>
<gene>
    <name evidence="2" type="ORF">AAC431_04140</name>
    <name evidence="1" type="ORF">F6H94_03435</name>
</gene>
<evidence type="ECO:0000313" key="2">
    <source>
        <dbReference type="EMBL" id="MEL0565115.1"/>
    </source>
</evidence>
<comment type="caution">
    <text evidence="1">The sequence shown here is derived from an EMBL/GenBank/DDBJ whole genome shotgun (WGS) entry which is preliminary data.</text>
</comment>
<dbReference type="OrthoDB" id="1650379at2"/>
<evidence type="ECO:0000313" key="3">
    <source>
        <dbReference type="Proteomes" id="UP000327236"/>
    </source>
</evidence>
<keyword evidence="4" id="KW-1185">Reference proteome</keyword>
<dbReference type="EMBL" id="JBBVUL010000006">
    <property type="protein sequence ID" value="MEL0565115.1"/>
    <property type="molecule type" value="Genomic_DNA"/>
</dbReference>
<name>A0A5N1ICC0_LACJE</name>
<dbReference type="InterPro" id="IPR009370">
    <property type="entry name" value="YutD-like"/>
</dbReference>
<dbReference type="Gene3D" id="3.50.4.20">
    <property type="match status" value="1"/>
</dbReference>
<protein>
    <submittedName>
        <fullName evidence="1">DUF1027 domain-containing protein</fullName>
    </submittedName>
    <submittedName>
        <fullName evidence="2">YutD family protein</fullName>
    </submittedName>
</protein>
<dbReference type="InterPro" id="IPR038141">
    <property type="entry name" value="YutD-like_sf"/>
</dbReference>
<evidence type="ECO:0000313" key="4">
    <source>
        <dbReference type="Proteomes" id="UP001385848"/>
    </source>
</evidence>
<organism evidence="1 3">
    <name type="scientific">Lactobacillus jensenii</name>
    <dbReference type="NCBI Taxonomy" id="109790"/>
    <lineage>
        <taxon>Bacteria</taxon>
        <taxon>Bacillati</taxon>
        <taxon>Bacillota</taxon>
        <taxon>Bacilli</taxon>
        <taxon>Lactobacillales</taxon>
        <taxon>Lactobacillaceae</taxon>
        <taxon>Lactobacillus</taxon>
    </lineage>
</organism>
<accession>A0A5N1ICC0</accession>
<dbReference type="Proteomes" id="UP000327236">
    <property type="component" value="Unassembled WGS sequence"/>
</dbReference>
<proteinExistence type="predicted"/>